<evidence type="ECO:0000313" key="3">
    <source>
        <dbReference type="EMBL" id="PJE57735.1"/>
    </source>
</evidence>
<sequence>MENFYLEKNEELFSIIDRIRRSRDRRITLIIPAGLQPLRSIINLKILKEEIISMGKDVSIVTADSLIKKLAQQVNLPILDKIQEEPQIIKKSNEERRQVEFERKLKSGKRIISDIVRPVEPVKVPREEVLFTPEPETPETETKQIEKIPEADDFGEEFRDLGEKEEQFDELFGKKKETRVKETIKEEKRREEKRSFRFFTAKRVMGFLIVLFLIAVGFVLYFILPKAEIVINPKKEDISLETEITADKNINSIDLENNEIPAQIFQIETEDSRTFPTTGEKEVEEKAKGTIVIYNQYSSSEQTLVKTTRFLSENGKIFRLTDTVVIPGASIDEGKIIPSSKEVTVEADEAGDAYNIGPSKFTIPGFEGTAKYAAFYGQSSAPMTGGAKGMMKVATKEDIDGAIQIVSAELKNKVSDEFKQKIPTELKMLDNSQVLEVTESDSTLDADEPGKEFTVTVKVKAWGLAFKEDDVLSLIKNNINDKISQDKILIPSTIKVDYENVKTDSAKSKTDFIAQAQAKTAWNIDEDLIKKDLAGKDEIEVRKYLSSLAEIETAKVIFWPFWVKRIPTNKDKIKIVIKPE</sequence>
<reference evidence="4" key="1">
    <citation type="submission" date="2017-09" db="EMBL/GenBank/DDBJ databases">
        <title>Depth-based differentiation of microbial function through sediment-hosted aquifers and enrichment of novel symbionts in the deep terrestrial subsurface.</title>
        <authorList>
            <person name="Probst A.J."/>
            <person name="Ladd B."/>
            <person name="Jarett J.K."/>
            <person name="Geller-Mcgrath D.E."/>
            <person name="Sieber C.M.K."/>
            <person name="Emerson J.B."/>
            <person name="Anantharaman K."/>
            <person name="Thomas B.C."/>
            <person name="Malmstrom R."/>
            <person name="Stieglmeier M."/>
            <person name="Klingl A."/>
            <person name="Woyke T."/>
            <person name="Ryan C.M."/>
            <person name="Banfield J.F."/>
        </authorList>
    </citation>
    <scope>NUCLEOTIDE SEQUENCE [LARGE SCALE GENOMIC DNA]</scope>
</reference>
<accession>A0A2M8KCV0</accession>
<keyword evidence="1" id="KW-0812">Transmembrane</keyword>
<organism evidence="3 4">
    <name type="scientific">Candidatus Portnoybacteria bacterium CG10_big_fil_rev_8_21_14_0_10_38_18</name>
    <dbReference type="NCBI Taxonomy" id="1974813"/>
    <lineage>
        <taxon>Bacteria</taxon>
        <taxon>Candidatus Portnoyibacteriota</taxon>
    </lineage>
</organism>
<feature type="domain" description="GlxA-like beta barrel" evidence="2">
    <location>
        <begin position="286"/>
        <end position="379"/>
    </location>
</feature>
<evidence type="ECO:0000256" key="1">
    <source>
        <dbReference type="SAM" id="Phobius"/>
    </source>
</evidence>
<feature type="transmembrane region" description="Helical" evidence="1">
    <location>
        <begin position="204"/>
        <end position="224"/>
    </location>
</feature>
<dbReference type="AlphaFoldDB" id="A0A2M8KCV0"/>
<evidence type="ECO:0000259" key="2">
    <source>
        <dbReference type="Pfam" id="PF21110"/>
    </source>
</evidence>
<comment type="caution">
    <text evidence="3">The sequence shown here is derived from an EMBL/GenBank/DDBJ whole genome shotgun (WGS) entry which is preliminary data.</text>
</comment>
<name>A0A2M8KCV0_9BACT</name>
<proteinExistence type="predicted"/>
<dbReference type="Pfam" id="PF21110">
    <property type="entry name" value="GlxA"/>
    <property type="match status" value="1"/>
</dbReference>
<evidence type="ECO:0000313" key="4">
    <source>
        <dbReference type="Proteomes" id="UP000231648"/>
    </source>
</evidence>
<dbReference type="EMBL" id="PFDX01000003">
    <property type="protein sequence ID" value="PJE57735.1"/>
    <property type="molecule type" value="Genomic_DNA"/>
</dbReference>
<gene>
    <name evidence="3" type="ORF">COU82_00245</name>
</gene>
<dbReference type="InterPro" id="IPR049305">
    <property type="entry name" value="GlxA-like_b-barrel"/>
</dbReference>
<dbReference type="Proteomes" id="UP000231648">
    <property type="component" value="Unassembled WGS sequence"/>
</dbReference>
<keyword evidence="1" id="KW-1133">Transmembrane helix</keyword>
<keyword evidence="1" id="KW-0472">Membrane</keyword>
<protein>
    <recommendedName>
        <fullName evidence="2">GlxA-like beta barrel domain-containing protein</fullName>
    </recommendedName>
</protein>